<gene>
    <name evidence="1" type="ORF">ACFQ3C_11110</name>
</gene>
<evidence type="ECO:0000313" key="2">
    <source>
        <dbReference type="Proteomes" id="UP001597151"/>
    </source>
</evidence>
<evidence type="ECO:0000313" key="1">
    <source>
        <dbReference type="EMBL" id="MFD1195221.1"/>
    </source>
</evidence>
<dbReference type="Proteomes" id="UP001597151">
    <property type="component" value="Unassembled WGS sequence"/>
</dbReference>
<name>A0ABW3TGU3_9RHOB</name>
<dbReference type="EMBL" id="JBHTKR010000004">
    <property type="protein sequence ID" value="MFD1195221.1"/>
    <property type="molecule type" value="Genomic_DNA"/>
</dbReference>
<sequence length="89" mass="9990">MVIEECYSAGCPGGRFVRLFKGVASAAQSLFGRKNELDLDESPLLPLFRPAGAHLCVDFFRLIALAKETRRISYADFKARLIVYNYSID</sequence>
<proteinExistence type="predicted"/>
<reference evidence="2" key="1">
    <citation type="journal article" date="2019" name="Int. J. Syst. Evol. Microbiol.">
        <title>The Global Catalogue of Microorganisms (GCM) 10K type strain sequencing project: providing services to taxonomists for standard genome sequencing and annotation.</title>
        <authorList>
            <consortium name="The Broad Institute Genomics Platform"/>
            <consortium name="The Broad Institute Genome Sequencing Center for Infectious Disease"/>
            <person name="Wu L."/>
            <person name="Ma J."/>
        </authorList>
    </citation>
    <scope>NUCLEOTIDE SEQUENCE [LARGE SCALE GENOMIC DNA]</scope>
    <source>
        <strain evidence="2">CCUG 55328</strain>
    </source>
</reference>
<dbReference type="RefSeq" id="WP_380791687.1">
    <property type="nucleotide sequence ID" value="NZ_JBHTKR010000004.1"/>
</dbReference>
<organism evidence="1 2">
    <name type="scientific">Seohaeicola saemankumensis</name>
    <dbReference type="NCBI Taxonomy" id="481181"/>
    <lineage>
        <taxon>Bacteria</taxon>
        <taxon>Pseudomonadati</taxon>
        <taxon>Pseudomonadota</taxon>
        <taxon>Alphaproteobacteria</taxon>
        <taxon>Rhodobacterales</taxon>
        <taxon>Roseobacteraceae</taxon>
        <taxon>Seohaeicola</taxon>
    </lineage>
</organism>
<comment type="caution">
    <text evidence="1">The sequence shown here is derived from an EMBL/GenBank/DDBJ whole genome shotgun (WGS) entry which is preliminary data.</text>
</comment>
<protein>
    <submittedName>
        <fullName evidence="1">Uncharacterized protein</fullName>
    </submittedName>
</protein>
<accession>A0ABW3TGU3</accession>
<keyword evidence="2" id="KW-1185">Reference proteome</keyword>